<dbReference type="GO" id="GO:0032259">
    <property type="term" value="P:methylation"/>
    <property type="evidence" value="ECO:0007669"/>
    <property type="project" value="UniProtKB-KW"/>
</dbReference>
<dbReference type="PANTHER" id="PTHR18895:SF74">
    <property type="entry name" value="MTRF1L RELEASE FACTOR GLUTAMINE METHYLTRANSFERASE"/>
    <property type="match status" value="1"/>
</dbReference>
<evidence type="ECO:0000259" key="3">
    <source>
        <dbReference type="Pfam" id="PF05175"/>
    </source>
</evidence>
<organism evidence="4 5">
    <name type="scientific">Polaromonas aquatica</name>
    <dbReference type="NCBI Taxonomy" id="332657"/>
    <lineage>
        <taxon>Bacteria</taxon>
        <taxon>Pseudomonadati</taxon>
        <taxon>Pseudomonadota</taxon>
        <taxon>Betaproteobacteria</taxon>
        <taxon>Burkholderiales</taxon>
        <taxon>Comamonadaceae</taxon>
        <taxon>Polaromonas</taxon>
    </lineage>
</organism>
<dbReference type="InterPro" id="IPR050320">
    <property type="entry name" value="N5-glutamine_MTase"/>
</dbReference>
<keyword evidence="1 4" id="KW-0489">Methyltransferase</keyword>
<keyword evidence="5" id="KW-1185">Reference proteome</keyword>
<gene>
    <name evidence="4" type="ORF">ACFQND_26680</name>
</gene>
<accession>A0ABW1U782</accession>
<sequence length="243" mass="25890">MEVAGENFRSRVRFSSIGEHLYAHSAYPTTDANAIFFGPDTYRFANLVAAEMQARSLVPGARILDVCCGGGPGGIEAAICSKPAETGFADINETALDFARANAGLAGLEGAAFFQGDLFNPTDGLFDLVIANPPYLVDPAHRVYRNGGGERGAGLSERIVLEGLTKLAPGGRLILYTGVAIIEGVDPFHKKISQFLQEKGAHFSYREIDPDVFGEELETPGYADAERIAAVGLVVHSNSRNSP</sequence>
<evidence type="ECO:0000313" key="5">
    <source>
        <dbReference type="Proteomes" id="UP001596270"/>
    </source>
</evidence>
<evidence type="ECO:0000256" key="2">
    <source>
        <dbReference type="ARBA" id="ARBA00022691"/>
    </source>
</evidence>
<dbReference type="InterPro" id="IPR029063">
    <property type="entry name" value="SAM-dependent_MTases_sf"/>
</dbReference>
<dbReference type="GO" id="GO:0008168">
    <property type="term" value="F:methyltransferase activity"/>
    <property type="evidence" value="ECO:0007669"/>
    <property type="project" value="UniProtKB-KW"/>
</dbReference>
<protein>
    <submittedName>
        <fullName evidence="4">Methyltransferase</fullName>
    </submittedName>
</protein>
<keyword evidence="1 4" id="KW-0808">Transferase</keyword>
<dbReference type="CDD" id="cd02440">
    <property type="entry name" value="AdoMet_MTases"/>
    <property type="match status" value="1"/>
</dbReference>
<reference evidence="5" key="1">
    <citation type="journal article" date="2019" name="Int. J. Syst. Evol. Microbiol.">
        <title>The Global Catalogue of Microorganisms (GCM) 10K type strain sequencing project: providing services to taxonomists for standard genome sequencing and annotation.</title>
        <authorList>
            <consortium name="The Broad Institute Genomics Platform"/>
            <consortium name="The Broad Institute Genome Sequencing Center for Infectious Disease"/>
            <person name="Wu L."/>
            <person name="Ma J."/>
        </authorList>
    </citation>
    <scope>NUCLEOTIDE SEQUENCE [LARGE SCALE GENOMIC DNA]</scope>
    <source>
        <strain evidence="5">CCUG 39402</strain>
    </source>
</reference>
<dbReference type="InterPro" id="IPR007848">
    <property type="entry name" value="Small_mtfrase_dom"/>
</dbReference>
<dbReference type="EMBL" id="JBHSRS010000084">
    <property type="protein sequence ID" value="MFC6284828.1"/>
    <property type="molecule type" value="Genomic_DNA"/>
</dbReference>
<dbReference type="PROSITE" id="PS00092">
    <property type="entry name" value="N6_MTASE"/>
    <property type="match status" value="1"/>
</dbReference>
<comment type="caution">
    <text evidence="4">The sequence shown here is derived from an EMBL/GenBank/DDBJ whole genome shotgun (WGS) entry which is preliminary data.</text>
</comment>
<evidence type="ECO:0000256" key="1">
    <source>
        <dbReference type="ARBA" id="ARBA00022603"/>
    </source>
</evidence>
<dbReference type="Pfam" id="PF05175">
    <property type="entry name" value="MTS"/>
    <property type="match status" value="1"/>
</dbReference>
<dbReference type="Proteomes" id="UP001596270">
    <property type="component" value="Unassembled WGS sequence"/>
</dbReference>
<evidence type="ECO:0000313" key="4">
    <source>
        <dbReference type="EMBL" id="MFC6284828.1"/>
    </source>
</evidence>
<feature type="domain" description="Methyltransferase small" evidence="3">
    <location>
        <begin position="51"/>
        <end position="174"/>
    </location>
</feature>
<name>A0ABW1U782_9BURK</name>
<dbReference type="SUPFAM" id="SSF53335">
    <property type="entry name" value="S-adenosyl-L-methionine-dependent methyltransferases"/>
    <property type="match status" value="1"/>
</dbReference>
<dbReference type="Gene3D" id="3.40.50.150">
    <property type="entry name" value="Vaccinia Virus protein VP39"/>
    <property type="match status" value="1"/>
</dbReference>
<dbReference type="PANTHER" id="PTHR18895">
    <property type="entry name" value="HEMK METHYLTRANSFERASE"/>
    <property type="match status" value="1"/>
</dbReference>
<dbReference type="InterPro" id="IPR002052">
    <property type="entry name" value="DNA_methylase_N6_adenine_CS"/>
</dbReference>
<keyword evidence="2" id="KW-0949">S-adenosyl-L-methionine</keyword>
<proteinExistence type="predicted"/>